<dbReference type="RefSeq" id="WP_274374293.1">
    <property type="nucleotide sequence ID" value="NZ_CP072943.1"/>
</dbReference>
<evidence type="ECO:0000256" key="1">
    <source>
        <dbReference type="SAM" id="Phobius"/>
    </source>
</evidence>
<feature type="transmembrane region" description="Helical" evidence="1">
    <location>
        <begin position="38"/>
        <end position="56"/>
    </location>
</feature>
<keyword evidence="1" id="KW-1133">Transmembrane helix</keyword>
<feature type="transmembrane region" description="Helical" evidence="1">
    <location>
        <begin position="122"/>
        <end position="139"/>
    </location>
</feature>
<evidence type="ECO:0000313" key="3">
    <source>
        <dbReference type="Proteomes" id="UP000671879"/>
    </source>
</evidence>
<dbReference type="KEGG" id="aram:KAR29_03700"/>
<keyword evidence="1" id="KW-0472">Membrane</keyword>
<name>A0A9Q7EWS9_9BACT</name>
<feature type="transmembrane region" description="Helical" evidence="1">
    <location>
        <begin position="62"/>
        <end position="82"/>
    </location>
</feature>
<dbReference type="Proteomes" id="UP000671879">
    <property type="component" value="Chromosome"/>
</dbReference>
<proteinExistence type="predicted"/>
<evidence type="ECO:0000313" key="2">
    <source>
        <dbReference type="EMBL" id="QTX33024.1"/>
    </source>
</evidence>
<keyword evidence="1" id="KW-0812">Transmembrane</keyword>
<dbReference type="AlphaFoldDB" id="A0A9Q7EWS9"/>
<protein>
    <submittedName>
        <fullName evidence="2">Uncharacterized protein</fullName>
    </submittedName>
</protein>
<gene>
    <name evidence="2" type="ORF">KAR29_03700</name>
</gene>
<feature type="transmembrane region" description="Helical" evidence="1">
    <location>
        <begin position="94"/>
        <end position="110"/>
    </location>
</feature>
<dbReference type="EMBL" id="CP072943">
    <property type="protein sequence ID" value="QTX33024.1"/>
    <property type="molecule type" value="Genomic_DNA"/>
</dbReference>
<keyword evidence="3" id="KW-1185">Reference proteome</keyword>
<organism evidence="2 3">
    <name type="scientific">Aminithiophilus ramosus</name>
    <dbReference type="NCBI Taxonomy" id="3029084"/>
    <lineage>
        <taxon>Bacteria</taxon>
        <taxon>Thermotogati</taxon>
        <taxon>Synergistota</taxon>
        <taxon>Synergistia</taxon>
        <taxon>Synergistales</taxon>
        <taxon>Aminithiophilaceae</taxon>
        <taxon>Aminithiophilus</taxon>
    </lineage>
</organism>
<accession>A0A9Q7EWS9</accession>
<sequence>MTPDLVLLQLVMSLVAALSGFAMILLWSLNRSERGPGCWALAGLVGGGLFPLYSLLGDYSMFFNMAASLSAMLLLLEGILRFRRFGGEKPRKGIVALGIVLFVALSYVNRSSAAARCLVNDGLFAVMLLLMVFSLLYGTRGTERRVYLVVALPSLLFSAVMT</sequence>
<reference evidence="3" key="1">
    <citation type="submission" date="2021-04" db="EMBL/GenBank/DDBJ databases">
        <title>A novel Synergistetes isolate from a pyrite-forming mixed culture.</title>
        <authorList>
            <person name="Bunk B."/>
            <person name="Sproer C."/>
            <person name="Spring S."/>
            <person name="Pester M."/>
        </authorList>
    </citation>
    <scope>NUCLEOTIDE SEQUENCE [LARGE SCALE GENOMIC DNA]</scope>
    <source>
        <strain evidence="3">J.5.4.2-T.3.5.2</strain>
    </source>
</reference>
<feature type="transmembrane region" description="Helical" evidence="1">
    <location>
        <begin position="6"/>
        <end position="26"/>
    </location>
</feature>